<organism evidence="5 6">
    <name type="scientific">Pseudoalteromonas ruthenica</name>
    <dbReference type="NCBI Taxonomy" id="151081"/>
    <lineage>
        <taxon>Bacteria</taxon>
        <taxon>Pseudomonadati</taxon>
        <taxon>Pseudomonadota</taxon>
        <taxon>Gammaproteobacteria</taxon>
        <taxon>Alteromonadales</taxon>
        <taxon>Pseudoalteromonadaceae</taxon>
        <taxon>Pseudoalteromonas</taxon>
    </lineage>
</organism>
<dbReference type="InterPro" id="IPR000700">
    <property type="entry name" value="PAS-assoc_C"/>
</dbReference>
<dbReference type="NCBIfam" id="TIGR00254">
    <property type="entry name" value="GGDEF"/>
    <property type="match status" value="1"/>
</dbReference>
<dbReference type="PROSITE" id="PS50887">
    <property type="entry name" value="GGDEF"/>
    <property type="match status" value="1"/>
</dbReference>
<dbReference type="SUPFAM" id="SSF55785">
    <property type="entry name" value="PYP-like sensor domain (PAS domain)"/>
    <property type="match status" value="1"/>
</dbReference>
<dbReference type="Pfam" id="PF13426">
    <property type="entry name" value="PAS_9"/>
    <property type="match status" value="1"/>
</dbReference>
<dbReference type="Pfam" id="PF00563">
    <property type="entry name" value="EAL"/>
    <property type="match status" value="1"/>
</dbReference>
<dbReference type="CDD" id="cd01948">
    <property type="entry name" value="EAL"/>
    <property type="match status" value="1"/>
</dbReference>
<dbReference type="InterPro" id="IPR001610">
    <property type="entry name" value="PAC"/>
</dbReference>
<reference evidence="6" key="2">
    <citation type="submission" date="2019-06" db="EMBL/GenBank/DDBJ databases">
        <title>Co-occurence of chitin degradation, pigmentation and bioactivity in marine Pseudoalteromonas.</title>
        <authorList>
            <person name="Sonnenschein E.C."/>
            <person name="Bech P.K."/>
        </authorList>
    </citation>
    <scope>NUCLEOTIDE SEQUENCE [LARGE SCALE GENOMIC DNA]</scope>
    <source>
        <strain evidence="6">S2897</strain>
    </source>
</reference>
<dbReference type="InterPro" id="IPR052155">
    <property type="entry name" value="Biofilm_reg_signaling"/>
</dbReference>
<dbReference type="InterPro" id="IPR001633">
    <property type="entry name" value="EAL_dom"/>
</dbReference>
<dbReference type="SUPFAM" id="SSF55073">
    <property type="entry name" value="Nucleotide cyclase"/>
    <property type="match status" value="1"/>
</dbReference>
<dbReference type="AlphaFoldDB" id="A0A5S3Z400"/>
<dbReference type="InterPro" id="IPR029787">
    <property type="entry name" value="Nucleotide_cyclase"/>
</dbReference>
<dbReference type="PANTHER" id="PTHR44757:SF2">
    <property type="entry name" value="BIOFILM ARCHITECTURE MAINTENANCE PROTEIN MBAA"/>
    <property type="match status" value="1"/>
</dbReference>
<evidence type="ECO:0000259" key="4">
    <source>
        <dbReference type="PROSITE" id="PS50887"/>
    </source>
</evidence>
<dbReference type="InterPro" id="IPR029016">
    <property type="entry name" value="GAF-like_dom_sf"/>
</dbReference>
<dbReference type="InterPro" id="IPR000160">
    <property type="entry name" value="GGDEF_dom"/>
</dbReference>
<gene>
    <name evidence="5" type="ORF">CWC05_12205</name>
</gene>
<dbReference type="Pfam" id="PF00990">
    <property type="entry name" value="GGDEF"/>
    <property type="match status" value="1"/>
</dbReference>
<evidence type="ECO:0000259" key="3">
    <source>
        <dbReference type="PROSITE" id="PS50883"/>
    </source>
</evidence>
<dbReference type="Gene3D" id="3.30.70.270">
    <property type="match status" value="1"/>
</dbReference>
<dbReference type="SMART" id="SM00086">
    <property type="entry name" value="PAC"/>
    <property type="match status" value="1"/>
</dbReference>
<evidence type="ECO:0000259" key="2">
    <source>
        <dbReference type="PROSITE" id="PS50113"/>
    </source>
</evidence>
<sequence length="734" mass="82870">MTSSFNALYQCSCSEQAYELALSMIDEAFGAAHCFVGKLCANVTEVQTVAYHQDGAVRANFQYPLAGSPCADALKSVDVCAFGDNVADLFPDDTMLAELGIEAYIGVTLRDVSRQPIGILVALFDQQRTFDQVDEQWFKDLAFIVAAQARHDADLARKDELLAELSLRNIVFEQSKEAIMITDNNNRILRVNPTFELYTGYRESELKGRSPAVLSSGQHSPEFYYEMWRQIEQMGHWRGEIYNRRKSGEIYPEELSITVNRDANGQITHYIGLFRDISEWKENERQLRFYASQEPLTGLLNRRSFLEKVEQHISLFRAQEQHASVLFLNLDRFKDINDLYGPEIGDKVLIAVALRLQNCVRNHDVISRYGGDEFTILIADAKPGHAHRCAEKVLERIHQPIRLGDLSIELSCSIGIAHMHSDTDSATVLVRNANHAMLSVKRAQSHSIAVHSQEIEAIYLRKLKLRDKLHKLLRFDGLDVAYQPVIDNQSGRIVKFEALARWRDEELGVIRPDEFIAIAEEFGLVAILGQFVLRKALADLAWIHSQGYNDISMAVNRSASEFNHVLHPVDTVLDTLADCNLKPSCLTIEVTESVAIHARKQAEGVLNELRSKGVMVALDDFCTGYSSLSHLIDLHADYIKIDKSFTQQMLSEHKHQVVIASVIRIASELDMEVIAEGVETQQQQQQLREYGCHFSQGYYYSPAVPLKEAMVLLAKHNGDVQRPNEFSNIGSKSV</sequence>
<dbReference type="SUPFAM" id="SSF141868">
    <property type="entry name" value="EAL domain-like"/>
    <property type="match status" value="1"/>
</dbReference>
<dbReference type="PANTHER" id="PTHR44757">
    <property type="entry name" value="DIGUANYLATE CYCLASE DGCP"/>
    <property type="match status" value="1"/>
</dbReference>
<dbReference type="CDD" id="cd01949">
    <property type="entry name" value="GGDEF"/>
    <property type="match status" value="1"/>
</dbReference>
<name>A0A5S3Z400_9GAMM</name>
<proteinExistence type="predicted"/>
<comment type="caution">
    <text evidence="5">The sequence shown here is derived from an EMBL/GenBank/DDBJ whole genome shotgun (WGS) entry which is preliminary data.</text>
</comment>
<feature type="domain" description="GGDEF" evidence="4">
    <location>
        <begin position="321"/>
        <end position="453"/>
    </location>
</feature>
<dbReference type="InterPro" id="IPR043128">
    <property type="entry name" value="Rev_trsase/Diguanyl_cyclase"/>
</dbReference>
<dbReference type="PROSITE" id="PS50113">
    <property type="entry name" value="PAC"/>
    <property type="match status" value="1"/>
</dbReference>
<dbReference type="InterPro" id="IPR035919">
    <property type="entry name" value="EAL_sf"/>
</dbReference>
<dbReference type="PROSITE" id="PS50883">
    <property type="entry name" value="EAL"/>
    <property type="match status" value="1"/>
</dbReference>
<dbReference type="Proteomes" id="UP000305874">
    <property type="component" value="Unassembled WGS sequence"/>
</dbReference>
<evidence type="ECO:0000313" key="5">
    <source>
        <dbReference type="EMBL" id="TMP86560.1"/>
    </source>
</evidence>
<dbReference type="SMART" id="SM00052">
    <property type="entry name" value="EAL"/>
    <property type="match status" value="1"/>
</dbReference>
<protein>
    <recommendedName>
        <fullName evidence="7">Diguanylate cyclase</fullName>
    </recommendedName>
</protein>
<dbReference type="InterPro" id="IPR000014">
    <property type="entry name" value="PAS"/>
</dbReference>
<evidence type="ECO:0000313" key="6">
    <source>
        <dbReference type="Proteomes" id="UP000305874"/>
    </source>
</evidence>
<evidence type="ECO:0008006" key="7">
    <source>
        <dbReference type="Google" id="ProtNLM"/>
    </source>
</evidence>
<dbReference type="Gene3D" id="3.30.450.40">
    <property type="match status" value="1"/>
</dbReference>
<dbReference type="InterPro" id="IPR035965">
    <property type="entry name" value="PAS-like_dom_sf"/>
</dbReference>
<dbReference type="CDD" id="cd00130">
    <property type="entry name" value="PAS"/>
    <property type="match status" value="1"/>
</dbReference>
<feature type="domain" description="PAS" evidence="1">
    <location>
        <begin position="171"/>
        <end position="210"/>
    </location>
</feature>
<evidence type="ECO:0000259" key="1">
    <source>
        <dbReference type="PROSITE" id="PS50112"/>
    </source>
</evidence>
<dbReference type="NCBIfam" id="TIGR00229">
    <property type="entry name" value="sensory_box"/>
    <property type="match status" value="1"/>
</dbReference>
<dbReference type="SMART" id="SM00091">
    <property type="entry name" value="PAS"/>
    <property type="match status" value="1"/>
</dbReference>
<accession>A0A5S3Z400</accession>
<dbReference type="Gene3D" id="3.30.450.20">
    <property type="entry name" value="PAS domain"/>
    <property type="match status" value="1"/>
</dbReference>
<dbReference type="PROSITE" id="PS50112">
    <property type="entry name" value="PAS"/>
    <property type="match status" value="1"/>
</dbReference>
<dbReference type="EMBL" id="PNCG01000013">
    <property type="protein sequence ID" value="TMP86560.1"/>
    <property type="molecule type" value="Genomic_DNA"/>
</dbReference>
<dbReference type="RefSeq" id="WP_138548384.1">
    <property type="nucleotide sequence ID" value="NZ_PNCG01000013.1"/>
</dbReference>
<feature type="domain" description="EAL" evidence="3">
    <location>
        <begin position="462"/>
        <end position="717"/>
    </location>
</feature>
<dbReference type="Gene3D" id="3.20.20.450">
    <property type="entry name" value="EAL domain"/>
    <property type="match status" value="1"/>
</dbReference>
<feature type="domain" description="PAC" evidence="2">
    <location>
        <begin position="237"/>
        <end position="289"/>
    </location>
</feature>
<dbReference type="SUPFAM" id="SSF55781">
    <property type="entry name" value="GAF domain-like"/>
    <property type="match status" value="1"/>
</dbReference>
<dbReference type="SMART" id="SM00267">
    <property type="entry name" value="GGDEF"/>
    <property type="match status" value="1"/>
</dbReference>
<reference evidence="5 6" key="1">
    <citation type="submission" date="2017-12" db="EMBL/GenBank/DDBJ databases">
        <authorList>
            <person name="Paulsen S."/>
            <person name="Gram L.K."/>
        </authorList>
    </citation>
    <scope>NUCLEOTIDE SEQUENCE [LARGE SCALE GENOMIC DNA]</scope>
    <source>
        <strain evidence="5 6">S2897</strain>
    </source>
</reference>